<organism evidence="1 2">
    <name type="scientific">Romanomermis culicivorax</name>
    <name type="common">Nematode worm</name>
    <dbReference type="NCBI Taxonomy" id="13658"/>
    <lineage>
        <taxon>Eukaryota</taxon>
        <taxon>Metazoa</taxon>
        <taxon>Ecdysozoa</taxon>
        <taxon>Nematoda</taxon>
        <taxon>Enoplea</taxon>
        <taxon>Dorylaimia</taxon>
        <taxon>Mermithida</taxon>
        <taxon>Mermithoidea</taxon>
        <taxon>Mermithidae</taxon>
        <taxon>Romanomermis</taxon>
    </lineage>
</organism>
<name>A0A915ILC6_ROMCU</name>
<sequence length="314" mass="36483">MNSLKFSFLFRKNIAGHFCATQFYTKSELKAKKTRSKINLRRLAVVVISNVCYHEDKIIKSSIPVEEFEIPDEGADSALTAISDDFEFALLFTKFQGNGFSVGFEIGVFCMRQIFLASYKQTFFGDFFINNRSSDTRVQLNLIKSMNSLIRVYATENPPFFIHHSDIIVSNILNSMQEWMNHIATVEFFNYQFILHHPRNSNRNALSPDWKNFVQELYRRFYILLVYKEVDVSTMGNRVNADALMELISRVFLQIFSVNEEISVQNCSQFNSTLMRRMITEGDQETKRRCIEIGFATILDRINQKLHSSSVVNL</sequence>
<keyword evidence="1" id="KW-1185">Reference proteome</keyword>
<proteinExistence type="predicted"/>
<dbReference type="AlphaFoldDB" id="A0A915ILC6"/>
<reference evidence="2" key="1">
    <citation type="submission" date="2022-11" db="UniProtKB">
        <authorList>
            <consortium name="WormBaseParasite"/>
        </authorList>
    </citation>
    <scope>IDENTIFICATION</scope>
</reference>
<accession>A0A915ILC6</accession>
<evidence type="ECO:0000313" key="1">
    <source>
        <dbReference type="Proteomes" id="UP000887565"/>
    </source>
</evidence>
<evidence type="ECO:0000313" key="2">
    <source>
        <dbReference type="WBParaSite" id="nRc.2.0.1.t14679-RA"/>
    </source>
</evidence>
<dbReference type="Proteomes" id="UP000887565">
    <property type="component" value="Unplaced"/>
</dbReference>
<dbReference type="WBParaSite" id="nRc.2.0.1.t14679-RA">
    <property type="protein sequence ID" value="nRc.2.0.1.t14679-RA"/>
    <property type="gene ID" value="nRc.2.0.1.g14679"/>
</dbReference>
<protein>
    <submittedName>
        <fullName evidence="2">Uncharacterized protein</fullName>
    </submittedName>
</protein>